<protein>
    <submittedName>
        <fullName evidence="1">Uncharacterized protein</fullName>
    </submittedName>
</protein>
<dbReference type="HOGENOM" id="CLU_199417_0_0_1"/>
<name>A0A0C9T4M7_PAXIN</name>
<gene>
    <name evidence="1" type="ORF">PAXINDRAFT_42610</name>
</gene>
<feature type="non-terminal residue" evidence="1">
    <location>
        <position position="1"/>
    </location>
</feature>
<dbReference type="EMBL" id="KN819401">
    <property type="protein sequence ID" value="KIJ10620.1"/>
    <property type="molecule type" value="Genomic_DNA"/>
</dbReference>
<evidence type="ECO:0000313" key="2">
    <source>
        <dbReference type="Proteomes" id="UP000053647"/>
    </source>
</evidence>
<feature type="non-terminal residue" evidence="1">
    <location>
        <position position="50"/>
    </location>
</feature>
<evidence type="ECO:0000313" key="1">
    <source>
        <dbReference type="EMBL" id="KIJ10620.1"/>
    </source>
</evidence>
<organism evidence="1 2">
    <name type="scientific">Paxillus involutus ATCC 200175</name>
    <dbReference type="NCBI Taxonomy" id="664439"/>
    <lineage>
        <taxon>Eukaryota</taxon>
        <taxon>Fungi</taxon>
        <taxon>Dikarya</taxon>
        <taxon>Basidiomycota</taxon>
        <taxon>Agaricomycotina</taxon>
        <taxon>Agaricomycetes</taxon>
        <taxon>Agaricomycetidae</taxon>
        <taxon>Boletales</taxon>
        <taxon>Paxilineae</taxon>
        <taxon>Paxillaceae</taxon>
        <taxon>Paxillus</taxon>
    </lineage>
</organism>
<dbReference type="OrthoDB" id="3137936at2759"/>
<proteinExistence type="predicted"/>
<dbReference type="Proteomes" id="UP000053647">
    <property type="component" value="Unassembled WGS sequence"/>
</dbReference>
<dbReference type="AlphaFoldDB" id="A0A0C9T4M7"/>
<accession>A0A0C9T4M7</accession>
<keyword evidence="2" id="KW-1185">Reference proteome</keyword>
<reference evidence="1 2" key="1">
    <citation type="submission" date="2014-06" db="EMBL/GenBank/DDBJ databases">
        <authorList>
            <consortium name="DOE Joint Genome Institute"/>
            <person name="Kuo A."/>
            <person name="Kohler A."/>
            <person name="Nagy L.G."/>
            <person name="Floudas D."/>
            <person name="Copeland A."/>
            <person name="Barry K.W."/>
            <person name="Cichocki N."/>
            <person name="Veneault-Fourrey C."/>
            <person name="LaButti K."/>
            <person name="Lindquist E.A."/>
            <person name="Lipzen A."/>
            <person name="Lundell T."/>
            <person name="Morin E."/>
            <person name="Murat C."/>
            <person name="Sun H."/>
            <person name="Tunlid A."/>
            <person name="Henrissat B."/>
            <person name="Grigoriev I.V."/>
            <person name="Hibbett D.S."/>
            <person name="Martin F."/>
            <person name="Nordberg H.P."/>
            <person name="Cantor M.N."/>
            <person name="Hua S.X."/>
        </authorList>
    </citation>
    <scope>NUCLEOTIDE SEQUENCE [LARGE SCALE GENOMIC DNA]</scope>
    <source>
        <strain evidence="1 2">ATCC 200175</strain>
    </source>
</reference>
<sequence length="50" mass="5929">KAFHVGSNLSCCQHIWSHYDLYRARCTAKKVPENHYAVPREMLKPKQEEK</sequence>
<reference evidence="2" key="2">
    <citation type="submission" date="2015-01" db="EMBL/GenBank/DDBJ databases">
        <title>Evolutionary Origins and Diversification of the Mycorrhizal Mutualists.</title>
        <authorList>
            <consortium name="DOE Joint Genome Institute"/>
            <consortium name="Mycorrhizal Genomics Consortium"/>
            <person name="Kohler A."/>
            <person name="Kuo A."/>
            <person name="Nagy L.G."/>
            <person name="Floudas D."/>
            <person name="Copeland A."/>
            <person name="Barry K.W."/>
            <person name="Cichocki N."/>
            <person name="Veneault-Fourrey C."/>
            <person name="LaButti K."/>
            <person name="Lindquist E.A."/>
            <person name="Lipzen A."/>
            <person name="Lundell T."/>
            <person name="Morin E."/>
            <person name="Murat C."/>
            <person name="Riley R."/>
            <person name="Ohm R."/>
            <person name="Sun H."/>
            <person name="Tunlid A."/>
            <person name="Henrissat B."/>
            <person name="Grigoriev I.V."/>
            <person name="Hibbett D.S."/>
            <person name="Martin F."/>
        </authorList>
    </citation>
    <scope>NUCLEOTIDE SEQUENCE [LARGE SCALE GENOMIC DNA]</scope>
    <source>
        <strain evidence="2">ATCC 200175</strain>
    </source>
</reference>